<dbReference type="InterPro" id="IPR001810">
    <property type="entry name" value="F-box_dom"/>
</dbReference>
<evidence type="ECO:0000256" key="1">
    <source>
        <dbReference type="SAM" id="MobiDB-lite"/>
    </source>
</evidence>
<feature type="region of interest" description="Disordered" evidence="1">
    <location>
        <begin position="504"/>
        <end position="549"/>
    </location>
</feature>
<evidence type="ECO:0000313" key="4">
    <source>
        <dbReference type="Proteomes" id="UP000663888"/>
    </source>
</evidence>
<feature type="compositionally biased region" description="Polar residues" evidence="1">
    <location>
        <begin position="536"/>
        <end position="547"/>
    </location>
</feature>
<proteinExistence type="predicted"/>
<name>A0A8H3GGZ1_9AGAM</name>
<evidence type="ECO:0000259" key="2">
    <source>
        <dbReference type="PROSITE" id="PS50181"/>
    </source>
</evidence>
<comment type="caution">
    <text evidence="3">The sequence shown here is derived from an EMBL/GenBank/DDBJ whole genome shotgun (WGS) entry which is preliminary data.</text>
</comment>
<accession>A0A8H3GGZ1</accession>
<evidence type="ECO:0000313" key="3">
    <source>
        <dbReference type="EMBL" id="CAE6448652.1"/>
    </source>
</evidence>
<dbReference type="Proteomes" id="UP000663888">
    <property type="component" value="Unassembled WGS sequence"/>
</dbReference>
<reference evidence="3" key="1">
    <citation type="submission" date="2021-01" db="EMBL/GenBank/DDBJ databases">
        <authorList>
            <person name="Kaushik A."/>
        </authorList>
    </citation>
    <scope>NUCLEOTIDE SEQUENCE</scope>
    <source>
        <strain evidence="3">AG4-R118</strain>
    </source>
</reference>
<dbReference type="PROSITE" id="PS50181">
    <property type="entry name" value="FBOX"/>
    <property type="match status" value="1"/>
</dbReference>
<dbReference type="AlphaFoldDB" id="A0A8H3GGZ1"/>
<feature type="domain" description="F-box" evidence="2">
    <location>
        <begin position="16"/>
        <end position="62"/>
    </location>
</feature>
<sequence>MPVRGGAITSGFTPNTKGLAALPNDILLKILGALDVESAVTFHQVCKVLYVFATSRPAWLVIARMISQTGILPLPLYNTYPTPSSLSTAEMKTAIERGIIAQRALDRPSPALHVHSYLGTDSNLRPSSAYSLLSDQTVVHSAFLPGGRFLLTVQLDSSFACWDLQSPTRTRSVRLQTGFDTAADDETVEPRCIAYWKTGGAYVEFAHDVVEEGNAVIIALLVVHIVPDQPALVRNLHVLRIELPGPNSRRQPGPPIPDEYMYNITLLASAPIPHPLFVCSSYVHASGHAGLIGAMSTGPEVIFVLFFNPRPPPRIAPTPSISLSTFDEAAATVVALGNSRVTVIQCSFRTKPTRFYALGSAEHIILYCESGGCVYSYTHDVSSIRALAYARSATDPVLVVPSPTPHEDPFPAGEHGTPGAPQIQKMCVALRRRGPAWLEHGDDWIDCKPNPATHMVSALSMTIDAETTNLDAFRGLVVGIHTVDAGRKSVPRDDDMDVDESVEAGAVDNTRPQHIPNPQAASSPSPPPNAPIFSVKSGSSSQLSTQPPRYRRECRVRYKRTVFPSRLQCTWHELAALGTHGRRAVWIEGDGPPQDEGRLELEPHDESASLRLMLTTVGSSNPKEVAIPSGVRAQLAHVSCVAFEDSTGAIALSTLDGRVMLLQFT</sequence>
<dbReference type="InterPro" id="IPR036047">
    <property type="entry name" value="F-box-like_dom_sf"/>
</dbReference>
<dbReference type="OrthoDB" id="62120at2759"/>
<protein>
    <recommendedName>
        <fullName evidence="2">F-box domain-containing protein</fullName>
    </recommendedName>
</protein>
<dbReference type="EMBL" id="CAJMWX010001037">
    <property type="protein sequence ID" value="CAE6448652.1"/>
    <property type="molecule type" value="Genomic_DNA"/>
</dbReference>
<organism evidence="3 4">
    <name type="scientific">Rhizoctonia solani</name>
    <dbReference type="NCBI Taxonomy" id="456999"/>
    <lineage>
        <taxon>Eukaryota</taxon>
        <taxon>Fungi</taxon>
        <taxon>Dikarya</taxon>
        <taxon>Basidiomycota</taxon>
        <taxon>Agaricomycotina</taxon>
        <taxon>Agaricomycetes</taxon>
        <taxon>Cantharellales</taxon>
        <taxon>Ceratobasidiaceae</taxon>
        <taxon>Rhizoctonia</taxon>
    </lineage>
</organism>
<gene>
    <name evidence="3" type="ORF">RDB_LOCUS64644</name>
</gene>
<dbReference type="SUPFAM" id="SSF81383">
    <property type="entry name" value="F-box domain"/>
    <property type="match status" value="1"/>
</dbReference>